<dbReference type="Pfam" id="PF01797">
    <property type="entry name" value="Y1_Tnp"/>
    <property type="match status" value="1"/>
</dbReference>
<dbReference type="InterPro" id="IPR002686">
    <property type="entry name" value="Transposase_17"/>
</dbReference>
<dbReference type="SMART" id="SM01321">
    <property type="entry name" value="Y1_Tnp"/>
    <property type="match status" value="1"/>
</dbReference>
<gene>
    <name evidence="2" type="ORF">HGMM_OP3C257</name>
</gene>
<feature type="domain" description="Transposase IS200-like" evidence="1">
    <location>
        <begin position="21"/>
        <end position="169"/>
    </location>
</feature>
<organism evidence="2">
    <name type="scientific">Acetithermum autotrophicum</name>
    <dbReference type="NCBI Taxonomy" id="1446466"/>
    <lineage>
        <taxon>Bacteria</taxon>
        <taxon>Candidatus Bipolaricaulota</taxon>
        <taxon>Candidatus Acetithermum</taxon>
    </lineage>
</organism>
<protein>
    <submittedName>
        <fullName evidence="2">Hypothetical conserved protein</fullName>
    </submittedName>
</protein>
<dbReference type="GO" id="GO:0006313">
    <property type="term" value="P:DNA transposition"/>
    <property type="evidence" value="ECO:0007669"/>
    <property type="project" value="InterPro"/>
</dbReference>
<proteinExistence type="predicted"/>
<dbReference type="PANTHER" id="PTHR36966">
    <property type="entry name" value="REP-ASSOCIATED TYROSINE TRANSPOSASE"/>
    <property type="match status" value="1"/>
</dbReference>
<dbReference type="InterPro" id="IPR052715">
    <property type="entry name" value="RAYT_transposase"/>
</dbReference>
<evidence type="ECO:0000259" key="1">
    <source>
        <dbReference type="SMART" id="SM01321"/>
    </source>
</evidence>
<sequence>MRADPERHHRRSIRLRGYDYTQPGAYFVTICTQDRMCLFGEVVHGEMRFTDAGRMVHDVWNDLPNHYPGVTIDAFVVMPNHIHGIVVLVGAGPRACPEWVGQPQGVAPTMSLSDVIHRFKTMTTKRYADGVKQLGWPPFRGRLWQRNYYEHIIRDEESLHRIREYIRTNPLRWHVDRENPNPTGTDDFEQWLSTSVYSTT</sequence>
<dbReference type="EMBL" id="AP011802">
    <property type="protein sequence ID" value="BAL59102.1"/>
    <property type="molecule type" value="Genomic_DNA"/>
</dbReference>
<dbReference type="GO" id="GO:0004803">
    <property type="term" value="F:transposase activity"/>
    <property type="evidence" value="ECO:0007669"/>
    <property type="project" value="InterPro"/>
</dbReference>
<dbReference type="InterPro" id="IPR036515">
    <property type="entry name" value="Transposase_17_sf"/>
</dbReference>
<reference evidence="2" key="2">
    <citation type="journal article" date="2012" name="PLoS ONE">
        <title>A Deeply Branching Thermophilic Bacterium with an Ancient Acetyl-CoA Pathway Dominates a Subsurface Ecosystem.</title>
        <authorList>
            <person name="Takami H."/>
            <person name="Noguchi H."/>
            <person name="Takaki Y."/>
            <person name="Uchiyama I."/>
            <person name="Toyoda A."/>
            <person name="Nishi S."/>
            <person name="Chee G.-J."/>
            <person name="Arai W."/>
            <person name="Nunoura T."/>
            <person name="Itoh T."/>
            <person name="Hattori M."/>
            <person name="Takai K."/>
        </authorList>
    </citation>
    <scope>NUCLEOTIDE SEQUENCE</scope>
</reference>
<dbReference type="AlphaFoldDB" id="H5SSG6"/>
<dbReference type="GO" id="GO:0043565">
    <property type="term" value="F:sequence-specific DNA binding"/>
    <property type="evidence" value="ECO:0007669"/>
    <property type="project" value="TreeGrafter"/>
</dbReference>
<name>H5SSG6_ACEAU</name>
<accession>H5SSG6</accession>
<dbReference type="Gene3D" id="3.30.70.1290">
    <property type="entry name" value="Transposase IS200-like"/>
    <property type="match status" value="1"/>
</dbReference>
<dbReference type="PANTHER" id="PTHR36966:SF1">
    <property type="entry name" value="REP-ASSOCIATED TYROSINE TRANSPOSASE"/>
    <property type="match status" value="1"/>
</dbReference>
<reference evidence="2" key="1">
    <citation type="journal article" date="2005" name="Environ. Microbiol.">
        <title>Genetic and functional properties of uncultivated thermophilic crenarchaeotes from a subsurface gold mine as revealed by analysis of genome fragments.</title>
        <authorList>
            <person name="Nunoura T."/>
            <person name="Hirayama H."/>
            <person name="Takami H."/>
            <person name="Oida H."/>
            <person name="Nishi S."/>
            <person name="Shimamura S."/>
            <person name="Suzuki Y."/>
            <person name="Inagaki F."/>
            <person name="Takai K."/>
            <person name="Nealson K.H."/>
            <person name="Horikoshi K."/>
        </authorList>
    </citation>
    <scope>NUCLEOTIDE SEQUENCE</scope>
</reference>
<dbReference type="SUPFAM" id="SSF143422">
    <property type="entry name" value="Transposase IS200-like"/>
    <property type="match status" value="1"/>
</dbReference>
<evidence type="ECO:0000313" key="2">
    <source>
        <dbReference type="EMBL" id="BAL59102.1"/>
    </source>
</evidence>